<keyword evidence="7" id="KW-0670">Pyruvate</keyword>
<dbReference type="Pfam" id="PF02775">
    <property type="entry name" value="TPP_enzyme_C"/>
    <property type="match status" value="1"/>
</dbReference>
<dbReference type="Pfam" id="PF00205">
    <property type="entry name" value="TPP_enzyme_M"/>
    <property type="match status" value="1"/>
</dbReference>
<dbReference type="PROSITE" id="PS00187">
    <property type="entry name" value="TPP_ENZYMES"/>
    <property type="match status" value="1"/>
</dbReference>
<keyword evidence="2 3" id="KW-0786">Thiamine pyrophosphate</keyword>
<evidence type="ECO:0000256" key="1">
    <source>
        <dbReference type="ARBA" id="ARBA00007812"/>
    </source>
</evidence>
<feature type="domain" description="Thiamine pyrophosphate enzyme TPP-binding" evidence="5">
    <location>
        <begin position="380"/>
        <end position="524"/>
    </location>
</feature>
<dbReference type="InterPro" id="IPR029035">
    <property type="entry name" value="DHS-like_NAD/FAD-binding_dom"/>
</dbReference>
<dbReference type="InterPro" id="IPR000399">
    <property type="entry name" value="TPP-bd_CS"/>
</dbReference>
<dbReference type="PANTHER" id="PTHR42981">
    <property type="entry name" value="PYRUVATE DEHYDROGENASE [UBIQUINONE]"/>
    <property type="match status" value="1"/>
</dbReference>
<feature type="domain" description="Thiamine pyrophosphate enzyme central" evidence="4">
    <location>
        <begin position="189"/>
        <end position="317"/>
    </location>
</feature>
<dbReference type="InterPro" id="IPR012001">
    <property type="entry name" value="Thiamin_PyroP_enz_TPP-bd_dom"/>
</dbReference>
<feature type="domain" description="Thiamine pyrophosphate enzyme N-terminal TPP-binding" evidence="6">
    <location>
        <begin position="4"/>
        <end position="118"/>
    </location>
</feature>
<dbReference type="RefSeq" id="WP_087648264.1">
    <property type="nucleotide sequence ID" value="NZ_FCON02000110.1"/>
</dbReference>
<dbReference type="Gene3D" id="3.40.50.970">
    <property type="match status" value="2"/>
</dbReference>
<dbReference type="Gene3D" id="3.40.50.1220">
    <property type="entry name" value="TPP-binding domain"/>
    <property type="match status" value="1"/>
</dbReference>
<dbReference type="SUPFAM" id="SSF52518">
    <property type="entry name" value="Thiamin diphosphate-binding fold (THDP-binding)"/>
    <property type="match status" value="2"/>
</dbReference>
<evidence type="ECO:0000256" key="3">
    <source>
        <dbReference type="RuleBase" id="RU362132"/>
    </source>
</evidence>
<accession>A0A158KMV4</accession>
<dbReference type="InterPro" id="IPR012000">
    <property type="entry name" value="Thiamin_PyroP_enz_cen_dom"/>
</dbReference>
<dbReference type="InterPro" id="IPR011766">
    <property type="entry name" value="TPP_enzyme_TPP-bd"/>
</dbReference>
<gene>
    <name evidence="7" type="ORF">AWB68_06303</name>
</gene>
<reference evidence="7" key="1">
    <citation type="submission" date="2016-01" db="EMBL/GenBank/DDBJ databases">
        <authorList>
            <person name="Peeters C."/>
        </authorList>
    </citation>
    <scope>NUCLEOTIDE SEQUENCE [LARGE SCALE GENOMIC DNA]</scope>
    <source>
        <strain evidence="7">LMG 22940</strain>
    </source>
</reference>
<dbReference type="CDD" id="cd02014">
    <property type="entry name" value="TPP_POX"/>
    <property type="match status" value="1"/>
</dbReference>
<name>A0A158KMV4_9BURK</name>
<comment type="similarity">
    <text evidence="1 3">Belongs to the TPP enzyme family.</text>
</comment>
<evidence type="ECO:0000259" key="4">
    <source>
        <dbReference type="Pfam" id="PF00205"/>
    </source>
</evidence>
<dbReference type="SUPFAM" id="SSF52467">
    <property type="entry name" value="DHS-like NAD/FAD-binding domain"/>
    <property type="match status" value="1"/>
</dbReference>
<dbReference type="GO" id="GO:0003824">
    <property type="term" value="F:catalytic activity"/>
    <property type="evidence" value="ECO:0007669"/>
    <property type="project" value="InterPro"/>
</dbReference>
<evidence type="ECO:0000256" key="2">
    <source>
        <dbReference type="ARBA" id="ARBA00023052"/>
    </source>
</evidence>
<comment type="caution">
    <text evidence="7">The sequence shown here is derived from an EMBL/GenBank/DDBJ whole genome shotgun (WGS) entry which is preliminary data.</text>
</comment>
<dbReference type="InterPro" id="IPR047210">
    <property type="entry name" value="TPP_PYR_POXB-like"/>
</dbReference>
<dbReference type="Pfam" id="PF02776">
    <property type="entry name" value="TPP_enzyme_N"/>
    <property type="match status" value="1"/>
</dbReference>
<keyword evidence="8" id="KW-1185">Reference proteome</keyword>
<evidence type="ECO:0000259" key="6">
    <source>
        <dbReference type="Pfam" id="PF02776"/>
    </source>
</evidence>
<evidence type="ECO:0000259" key="5">
    <source>
        <dbReference type="Pfam" id="PF02775"/>
    </source>
</evidence>
<organism evidence="7 8">
    <name type="scientific">Caballeronia choica</name>
    <dbReference type="NCBI Taxonomy" id="326476"/>
    <lineage>
        <taxon>Bacteria</taxon>
        <taxon>Pseudomonadati</taxon>
        <taxon>Pseudomonadota</taxon>
        <taxon>Betaproteobacteria</taxon>
        <taxon>Burkholderiales</taxon>
        <taxon>Burkholderiaceae</taxon>
        <taxon>Caballeronia</taxon>
    </lineage>
</organism>
<proteinExistence type="inferred from homology"/>
<dbReference type="Proteomes" id="UP000054770">
    <property type="component" value="Unassembled WGS sequence"/>
</dbReference>
<dbReference type="EMBL" id="FCON02000110">
    <property type="protein sequence ID" value="SAL81890.1"/>
    <property type="molecule type" value="Genomic_DNA"/>
</dbReference>
<dbReference type="GO" id="GO:0030976">
    <property type="term" value="F:thiamine pyrophosphate binding"/>
    <property type="evidence" value="ECO:0007669"/>
    <property type="project" value="InterPro"/>
</dbReference>
<dbReference type="InterPro" id="IPR029061">
    <property type="entry name" value="THDP-binding"/>
</dbReference>
<dbReference type="InterPro" id="IPR047211">
    <property type="entry name" value="POXB-like"/>
</dbReference>
<dbReference type="OrthoDB" id="9785953at2"/>
<protein>
    <submittedName>
        <fullName evidence="7">Pyruvate dehydrogenase</fullName>
    </submittedName>
</protein>
<dbReference type="InterPro" id="IPR047212">
    <property type="entry name" value="TPP_POXB-like"/>
</dbReference>
<dbReference type="PANTHER" id="PTHR42981:SF2">
    <property type="entry name" value="PYRUVATE DEHYDROGENASE [UBIQUINONE]"/>
    <property type="match status" value="1"/>
</dbReference>
<dbReference type="CDD" id="cd07039">
    <property type="entry name" value="TPP_PYR_POX"/>
    <property type="match status" value="1"/>
</dbReference>
<sequence length="570" mass="61949">MGKKVAEIIVEVLEQAGVMRCYGIVGDTLNLFAENLERSSIEWVSVRHEEAGAFAAGTEALYTSNLTACAGSCGPGSLHFINGLYEANRNRAPVVLIASQVAMSEMGFEFIQEVDFKSIFKECSVFCEMILTPEQARKKAVMACQAALARRGVAVLIVPVDVSHGEVKEDFPYRVHHSRPIIRPSDAEIEAIARTLNAGKKIAIYAGSGCEGALDEIMAVAGRLKAPVAHTSRGKCFLEPDNPYNIGMTGILGNEAGYNAVLECDTLLLLGADFAWRQFYPDEARIIQIDIDPTHLGRRHHVTLGAVGDIQPTLQALLPHLERKDDASFQEKYVKRYAETMASARKHLVPGHNDTIPGSYLASVINQYAAADALFCADDGTPVVWAIRLLEVNGKRQIFGSLLHGTMATALPSALGLQKACPDRQVIAMCGDGGLSMLFGELLTTIQEDLPIKIVVFDNSKLGFVEIEQKSEGMLDTFTRLKNPDFGKVADAIGLWGKTVRNASELPTAVQEWLSQPGPALLNVVVNPLELVKPPFFEAKPAIGMALYSVRAVLNGRGADVLEMVRENFL</sequence>
<dbReference type="GO" id="GO:0000287">
    <property type="term" value="F:magnesium ion binding"/>
    <property type="evidence" value="ECO:0007669"/>
    <property type="project" value="InterPro"/>
</dbReference>
<evidence type="ECO:0000313" key="7">
    <source>
        <dbReference type="EMBL" id="SAL81890.1"/>
    </source>
</evidence>
<dbReference type="GO" id="GO:0019752">
    <property type="term" value="P:carboxylic acid metabolic process"/>
    <property type="evidence" value="ECO:0007669"/>
    <property type="project" value="UniProtKB-ARBA"/>
</dbReference>
<evidence type="ECO:0000313" key="8">
    <source>
        <dbReference type="Proteomes" id="UP000054770"/>
    </source>
</evidence>
<dbReference type="AlphaFoldDB" id="A0A158KMV4"/>